<evidence type="ECO:0000256" key="2">
    <source>
        <dbReference type="SAM" id="MobiDB-lite"/>
    </source>
</evidence>
<gene>
    <name evidence="3" type="ORF">FSB_LOCUS17739</name>
</gene>
<dbReference type="Pfam" id="PF09810">
    <property type="entry name" value="Exo5"/>
    <property type="match status" value="1"/>
</dbReference>
<reference evidence="3" key="1">
    <citation type="submission" date="2018-02" db="EMBL/GenBank/DDBJ databases">
        <authorList>
            <person name="Cohen D.B."/>
            <person name="Kent A.D."/>
        </authorList>
    </citation>
    <scope>NUCLEOTIDE SEQUENCE</scope>
</reference>
<protein>
    <recommendedName>
        <fullName evidence="4">PD-(D/E)XK endonuclease-like domain-containing protein</fullName>
    </recommendedName>
</protein>
<feature type="compositionally biased region" description="Low complexity" evidence="2">
    <location>
        <begin position="109"/>
        <end position="123"/>
    </location>
</feature>
<dbReference type="InterPro" id="IPR019190">
    <property type="entry name" value="EXOV"/>
</dbReference>
<comment type="similarity">
    <text evidence="1">Belongs to the EXO5 family.</text>
</comment>
<sequence>MVGVIDEIRIPATETDRNPILVDTKTRVRDTLPAEPQRRNGRYEFQKDNSLLGEDQFAFDSDWLKTQLHGCLEFWLGEREACYTPEEERWKCRFCQFASICPTNNGPDSTPSSTETNSTSTLS</sequence>
<dbReference type="GO" id="GO:0045145">
    <property type="term" value="F:single-stranded DNA 5'-3' DNA exonuclease activity"/>
    <property type="evidence" value="ECO:0007669"/>
    <property type="project" value="InterPro"/>
</dbReference>
<dbReference type="EMBL" id="OIVN01001101">
    <property type="protein sequence ID" value="SPC89857.1"/>
    <property type="molecule type" value="Genomic_DNA"/>
</dbReference>
<evidence type="ECO:0000256" key="1">
    <source>
        <dbReference type="ARBA" id="ARBA00009797"/>
    </source>
</evidence>
<accession>A0A2N9FG99</accession>
<evidence type="ECO:0008006" key="4">
    <source>
        <dbReference type="Google" id="ProtNLM"/>
    </source>
</evidence>
<name>A0A2N9FG99_FAGSY</name>
<proteinExistence type="inferred from homology"/>
<feature type="region of interest" description="Disordered" evidence="2">
    <location>
        <begin position="102"/>
        <end position="123"/>
    </location>
</feature>
<dbReference type="AlphaFoldDB" id="A0A2N9FG99"/>
<dbReference type="PANTHER" id="PTHR14464">
    <property type="entry name" value="EXONUCLEASE V"/>
    <property type="match status" value="1"/>
</dbReference>
<dbReference type="GO" id="GO:0036297">
    <property type="term" value="P:interstrand cross-link repair"/>
    <property type="evidence" value="ECO:0007669"/>
    <property type="project" value="TreeGrafter"/>
</dbReference>
<dbReference type="PANTHER" id="PTHR14464:SF4">
    <property type="entry name" value="EXONUCLEASE V"/>
    <property type="match status" value="1"/>
</dbReference>
<evidence type="ECO:0000313" key="3">
    <source>
        <dbReference type="EMBL" id="SPC89857.1"/>
    </source>
</evidence>
<organism evidence="3">
    <name type="scientific">Fagus sylvatica</name>
    <name type="common">Beechnut</name>
    <dbReference type="NCBI Taxonomy" id="28930"/>
    <lineage>
        <taxon>Eukaryota</taxon>
        <taxon>Viridiplantae</taxon>
        <taxon>Streptophyta</taxon>
        <taxon>Embryophyta</taxon>
        <taxon>Tracheophyta</taxon>
        <taxon>Spermatophyta</taxon>
        <taxon>Magnoliopsida</taxon>
        <taxon>eudicotyledons</taxon>
        <taxon>Gunneridae</taxon>
        <taxon>Pentapetalae</taxon>
        <taxon>rosids</taxon>
        <taxon>fabids</taxon>
        <taxon>Fagales</taxon>
        <taxon>Fagaceae</taxon>
        <taxon>Fagus</taxon>
    </lineage>
</organism>
<dbReference type="GO" id="GO:0005634">
    <property type="term" value="C:nucleus"/>
    <property type="evidence" value="ECO:0007669"/>
    <property type="project" value="TreeGrafter"/>
</dbReference>